<keyword evidence="1" id="KW-0732">Signal</keyword>
<feature type="signal peptide" evidence="1">
    <location>
        <begin position="1"/>
        <end position="21"/>
    </location>
</feature>
<comment type="caution">
    <text evidence="2">The sequence shown here is derived from an EMBL/GenBank/DDBJ whole genome shotgun (WGS) entry which is preliminary data.</text>
</comment>
<organism evidence="2 3">
    <name type="scientific">Actinomadura macrotermitis</name>
    <dbReference type="NCBI Taxonomy" id="2585200"/>
    <lineage>
        <taxon>Bacteria</taxon>
        <taxon>Bacillati</taxon>
        <taxon>Actinomycetota</taxon>
        <taxon>Actinomycetes</taxon>
        <taxon>Streptosporangiales</taxon>
        <taxon>Thermomonosporaceae</taxon>
        <taxon>Actinomadura</taxon>
    </lineage>
</organism>
<dbReference type="Gene3D" id="2.50.20.20">
    <property type="match status" value="1"/>
</dbReference>
<dbReference type="EMBL" id="WEGH01000002">
    <property type="protein sequence ID" value="MQY06169.1"/>
    <property type="molecule type" value="Genomic_DNA"/>
</dbReference>
<dbReference type="RefSeq" id="WP_153534631.1">
    <property type="nucleotide sequence ID" value="NZ_WEGH01000002.1"/>
</dbReference>
<dbReference type="PROSITE" id="PS51257">
    <property type="entry name" value="PROKAR_LIPOPROTEIN"/>
    <property type="match status" value="1"/>
</dbReference>
<evidence type="ECO:0008006" key="4">
    <source>
        <dbReference type="Google" id="ProtNLM"/>
    </source>
</evidence>
<dbReference type="OrthoDB" id="3369896at2"/>
<proteinExistence type="predicted"/>
<protein>
    <recommendedName>
        <fullName evidence="4">Lipoprotein</fullName>
    </recommendedName>
</protein>
<dbReference type="Proteomes" id="UP000487268">
    <property type="component" value="Unassembled WGS sequence"/>
</dbReference>
<dbReference type="InterPro" id="IPR029046">
    <property type="entry name" value="LolA/LolB/LppX"/>
</dbReference>
<evidence type="ECO:0000256" key="1">
    <source>
        <dbReference type="SAM" id="SignalP"/>
    </source>
</evidence>
<feature type="chain" id="PRO_5038800239" description="Lipoprotein" evidence="1">
    <location>
        <begin position="22"/>
        <end position="269"/>
    </location>
</feature>
<dbReference type="SUPFAM" id="SSF89392">
    <property type="entry name" value="Prokaryotic lipoproteins and lipoprotein localization factors"/>
    <property type="match status" value="1"/>
</dbReference>
<keyword evidence="3" id="KW-1185">Reference proteome</keyword>
<accession>A0A7K0BYB8</accession>
<name>A0A7K0BYB8_9ACTN</name>
<evidence type="ECO:0000313" key="3">
    <source>
        <dbReference type="Proteomes" id="UP000487268"/>
    </source>
</evidence>
<reference evidence="2 3" key="1">
    <citation type="submission" date="2019-10" db="EMBL/GenBank/DDBJ databases">
        <title>Actinomadura rubteroloni sp. nov. and Actinomadura macrotermitis sp. nov., isolated from the gut of fungus growing-termite Macrotermes natalensis.</title>
        <authorList>
            <person name="Benndorf R."/>
            <person name="Martin K."/>
            <person name="Kuefner M."/>
            <person name="De Beer W."/>
            <person name="Kaster A.-K."/>
            <person name="Vollmers J."/>
            <person name="Poulsen M."/>
            <person name="Beemelmanns C."/>
        </authorList>
    </citation>
    <scope>NUCLEOTIDE SEQUENCE [LARGE SCALE GENOMIC DNA]</scope>
    <source>
        <strain evidence="2 3">RB68</strain>
    </source>
</reference>
<sequence>MFRRIAAGTVAAASLSLSLTGCLGGAEKKAVDNIKLTAAQVLGKSAQKSATVDTFTMDLTMDGPTKMNMKVESRLRPSLAARMIVSNGGAQVMEMRIVDKAMYMKSAFMKPKNGKAWGRISADAMSAASGRNMNQMFDQAQQQGPAEQTKMFTASKNVREVGPETVEGVPTRHFTGTLTAEEMLSKFTDPQARAAKEKQLAAAGITSANFDLWVGADELPRKITLVQGTKQGQMTMSGFYRDYNKPVDVQAPPASEVGDVELPRIPTGA</sequence>
<gene>
    <name evidence="2" type="ORF">ACRB68_42530</name>
</gene>
<dbReference type="AlphaFoldDB" id="A0A7K0BYB8"/>
<evidence type="ECO:0000313" key="2">
    <source>
        <dbReference type="EMBL" id="MQY06169.1"/>
    </source>
</evidence>